<dbReference type="Pfam" id="PF01852">
    <property type="entry name" value="START"/>
    <property type="match status" value="1"/>
</dbReference>
<accession>L1J639</accession>
<sequence>MQQVRDASEEAEGFCKDLQGDDGWNHVYGSKEDDIRVWYKPEADSPIHALRVAATIDAPLEYLLVMVNEITLFPSWLPFISDSELLSKPSKCERVCWWKIKSPLPAIFSHRDSCVYGRAIDGLDEDGCVLLLIRSLEEMEGVTFPEVKPKTVRIDIKYAAVKLIPINNNKTKVVAAGSVDPKIHKLPSWLINWVATKVCYMGVILWGRNARRVAEGKKDCPHRQRMREDAEFYAWMSARVHSFNERNGH</sequence>
<evidence type="ECO:0000313" key="3">
    <source>
        <dbReference type="EnsemblProtists" id="EKX44008"/>
    </source>
</evidence>
<dbReference type="InterPro" id="IPR023393">
    <property type="entry name" value="START-like_dom_sf"/>
</dbReference>
<dbReference type="Proteomes" id="UP000011087">
    <property type="component" value="Unassembled WGS sequence"/>
</dbReference>
<dbReference type="STRING" id="905079.L1J639"/>
<dbReference type="InterPro" id="IPR002913">
    <property type="entry name" value="START_lipid-bd_dom"/>
</dbReference>
<reference evidence="3" key="3">
    <citation type="submission" date="2016-03" db="UniProtKB">
        <authorList>
            <consortium name="EnsemblProtists"/>
        </authorList>
    </citation>
    <scope>IDENTIFICATION</scope>
</reference>
<dbReference type="EnsemblProtists" id="EKX44008">
    <property type="protein sequence ID" value="EKX44008"/>
    <property type="gene ID" value="GUITHDRAFT_72531"/>
</dbReference>
<dbReference type="PANTHER" id="PTHR34560">
    <property type="entry name" value="POLYKETIDE CYCLASE/DEHYDRASE/LIPID TRANSPORT SUPERFAMILY PROTEIN"/>
    <property type="match status" value="1"/>
</dbReference>
<dbReference type="OrthoDB" id="17317at2759"/>
<feature type="domain" description="START" evidence="1">
    <location>
        <begin position="15"/>
        <end position="202"/>
    </location>
</feature>
<dbReference type="GO" id="GO:0008289">
    <property type="term" value="F:lipid binding"/>
    <property type="evidence" value="ECO:0007669"/>
    <property type="project" value="InterPro"/>
</dbReference>
<dbReference type="GeneID" id="17300588"/>
<dbReference type="HOGENOM" id="CLU_1117502_0_0_1"/>
<dbReference type="Gene3D" id="3.30.530.20">
    <property type="match status" value="1"/>
</dbReference>
<dbReference type="PANTHER" id="PTHR34560:SF1">
    <property type="entry name" value="START DOMAIN-CONTAINING PROTEIN"/>
    <property type="match status" value="1"/>
</dbReference>
<evidence type="ECO:0000313" key="4">
    <source>
        <dbReference type="Proteomes" id="UP000011087"/>
    </source>
</evidence>
<dbReference type="eggNOG" id="ENOG502S6X1">
    <property type="taxonomic scope" value="Eukaryota"/>
</dbReference>
<evidence type="ECO:0000313" key="2">
    <source>
        <dbReference type="EMBL" id="EKX44008.1"/>
    </source>
</evidence>
<dbReference type="PaxDb" id="55529-EKX44008"/>
<reference evidence="4" key="2">
    <citation type="submission" date="2012-11" db="EMBL/GenBank/DDBJ databases">
        <authorList>
            <person name="Kuo A."/>
            <person name="Curtis B.A."/>
            <person name="Tanifuji G."/>
            <person name="Burki F."/>
            <person name="Gruber A."/>
            <person name="Irimia M."/>
            <person name="Maruyama S."/>
            <person name="Arias M.C."/>
            <person name="Ball S.G."/>
            <person name="Gile G.H."/>
            <person name="Hirakawa Y."/>
            <person name="Hopkins J.F."/>
            <person name="Rensing S.A."/>
            <person name="Schmutz J."/>
            <person name="Symeonidi A."/>
            <person name="Elias M."/>
            <person name="Eveleigh R.J."/>
            <person name="Herman E.K."/>
            <person name="Klute M.J."/>
            <person name="Nakayama T."/>
            <person name="Obornik M."/>
            <person name="Reyes-Prieto A."/>
            <person name="Armbrust E.V."/>
            <person name="Aves S.J."/>
            <person name="Beiko R.G."/>
            <person name="Coutinho P."/>
            <person name="Dacks J.B."/>
            <person name="Durnford D.G."/>
            <person name="Fast N.M."/>
            <person name="Green B.R."/>
            <person name="Grisdale C."/>
            <person name="Hempe F."/>
            <person name="Henrissat B."/>
            <person name="Hoppner M.P."/>
            <person name="Ishida K.-I."/>
            <person name="Kim E."/>
            <person name="Koreny L."/>
            <person name="Kroth P.G."/>
            <person name="Liu Y."/>
            <person name="Malik S.-B."/>
            <person name="Maier U.G."/>
            <person name="McRose D."/>
            <person name="Mock T."/>
            <person name="Neilson J.A."/>
            <person name="Onodera N.T."/>
            <person name="Poole A.M."/>
            <person name="Pritham E.J."/>
            <person name="Richards T.A."/>
            <person name="Rocap G."/>
            <person name="Roy S.W."/>
            <person name="Sarai C."/>
            <person name="Schaack S."/>
            <person name="Shirato S."/>
            <person name="Slamovits C.H."/>
            <person name="Spencer D.F."/>
            <person name="Suzuki S."/>
            <person name="Worden A.Z."/>
            <person name="Zauner S."/>
            <person name="Barry K."/>
            <person name="Bell C."/>
            <person name="Bharti A.K."/>
            <person name="Crow J.A."/>
            <person name="Grimwood J."/>
            <person name="Kramer R."/>
            <person name="Lindquist E."/>
            <person name="Lucas S."/>
            <person name="Salamov A."/>
            <person name="McFadden G.I."/>
            <person name="Lane C.E."/>
            <person name="Keeling P.J."/>
            <person name="Gray M.W."/>
            <person name="Grigoriev I.V."/>
            <person name="Archibald J.M."/>
        </authorList>
    </citation>
    <scope>NUCLEOTIDE SEQUENCE</scope>
    <source>
        <strain evidence="4">CCMP2712</strain>
    </source>
</reference>
<dbReference type="EMBL" id="JH993007">
    <property type="protein sequence ID" value="EKX44008.1"/>
    <property type="molecule type" value="Genomic_DNA"/>
</dbReference>
<name>L1J639_GUITC</name>
<dbReference type="KEGG" id="gtt:GUITHDRAFT_72531"/>
<organism evidence="2">
    <name type="scientific">Guillardia theta (strain CCMP2712)</name>
    <name type="common">Cryptophyte</name>
    <dbReference type="NCBI Taxonomy" id="905079"/>
    <lineage>
        <taxon>Eukaryota</taxon>
        <taxon>Cryptophyceae</taxon>
        <taxon>Pyrenomonadales</taxon>
        <taxon>Geminigeraceae</taxon>
        <taxon>Guillardia</taxon>
    </lineage>
</organism>
<dbReference type="SUPFAM" id="SSF55961">
    <property type="entry name" value="Bet v1-like"/>
    <property type="match status" value="1"/>
</dbReference>
<reference evidence="2 4" key="1">
    <citation type="journal article" date="2012" name="Nature">
        <title>Algal genomes reveal evolutionary mosaicism and the fate of nucleomorphs.</title>
        <authorList>
            <consortium name="DOE Joint Genome Institute"/>
            <person name="Curtis B.A."/>
            <person name="Tanifuji G."/>
            <person name="Burki F."/>
            <person name="Gruber A."/>
            <person name="Irimia M."/>
            <person name="Maruyama S."/>
            <person name="Arias M.C."/>
            <person name="Ball S.G."/>
            <person name="Gile G.H."/>
            <person name="Hirakawa Y."/>
            <person name="Hopkins J.F."/>
            <person name="Kuo A."/>
            <person name="Rensing S.A."/>
            <person name="Schmutz J."/>
            <person name="Symeonidi A."/>
            <person name="Elias M."/>
            <person name="Eveleigh R.J."/>
            <person name="Herman E.K."/>
            <person name="Klute M.J."/>
            <person name="Nakayama T."/>
            <person name="Obornik M."/>
            <person name="Reyes-Prieto A."/>
            <person name="Armbrust E.V."/>
            <person name="Aves S.J."/>
            <person name="Beiko R.G."/>
            <person name="Coutinho P."/>
            <person name="Dacks J.B."/>
            <person name="Durnford D.G."/>
            <person name="Fast N.M."/>
            <person name="Green B.R."/>
            <person name="Grisdale C.J."/>
            <person name="Hempel F."/>
            <person name="Henrissat B."/>
            <person name="Hoppner M.P."/>
            <person name="Ishida K."/>
            <person name="Kim E."/>
            <person name="Koreny L."/>
            <person name="Kroth P.G."/>
            <person name="Liu Y."/>
            <person name="Malik S.B."/>
            <person name="Maier U.G."/>
            <person name="McRose D."/>
            <person name="Mock T."/>
            <person name="Neilson J.A."/>
            <person name="Onodera N.T."/>
            <person name="Poole A.M."/>
            <person name="Pritham E.J."/>
            <person name="Richards T.A."/>
            <person name="Rocap G."/>
            <person name="Roy S.W."/>
            <person name="Sarai C."/>
            <person name="Schaack S."/>
            <person name="Shirato S."/>
            <person name="Slamovits C.H."/>
            <person name="Spencer D.F."/>
            <person name="Suzuki S."/>
            <person name="Worden A.Z."/>
            <person name="Zauner S."/>
            <person name="Barry K."/>
            <person name="Bell C."/>
            <person name="Bharti A.K."/>
            <person name="Crow J.A."/>
            <person name="Grimwood J."/>
            <person name="Kramer R."/>
            <person name="Lindquist E."/>
            <person name="Lucas S."/>
            <person name="Salamov A."/>
            <person name="McFadden G.I."/>
            <person name="Lane C.E."/>
            <person name="Keeling P.J."/>
            <person name="Gray M.W."/>
            <person name="Grigoriev I.V."/>
            <person name="Archibald J.M."/>
        </authorList>
    </citation>
    <scope>NUCLEOTIDE SEQUENCE</scope>
    <source>
        <strain evidence="2 4">CCMP2712</strain>
    </source>
</reference>
<keyword evidence="4" id="KW-1185">Reference proteome</keyword>
<protein>
    <recommendedName>
        <fullName evidence="1">START domain-containing protein</fullName>
    </recommendedName>
</protein>
<proteinExistence type="predicted"/>
<gene>
    <name evidence="2" type="ORF">GUITHDRAFT_72531</name>
</gene>
<dbReference type="AlphaFoldDB" id="L1J639"/>
<dbReference type="OMA" id="YLFVMLR"/>
<dbReference type="RefSeq" id="XP_005830988.1">
    <property type="nucleotide sequence ID" value="XM_005830931.1"/>
</dbReference>
<evidence type="ECO:0000259" key="1">
    <source>
        <dbReference type="Pfam" id="PF01852"/>
    </source>
</evidence>